<accession>A0A173V3L3</accession>
<evidence type="ECO:0000256" key="1">
    <source>
        <dbReference type="ARBA" id="ARBA00001670"/>
    </source>
</evidence>
<dbReference type="InterPro" id="IPR047804">
    <property type="entry name" value="C69_dipept_A-like"/>
</dbReference>
<dbReference type="GO" id="GO:0016805">
    <property type="term" value="F:dipeptidase activity"/>
    <property type="evidence" value="ECO:0007669"/>
    <property type="project" value="UniProtKB-KW"/>
</dbReference>
<name>A0A173V3L3_9FIRM</name>
<proteinExistence type="inferred from homology"/>
<evidence type="ECO:0000256" key="5">
    <source>
        <dbReference type="ARBA" id="ARBA00022801"/>
    </source>
</evidence>
<evidence type="ECO:0000256" key="2">
    <source>
        <dbReference type="ARBA" id="ARBA00007225"/>
    </source>
</evidence>
<dbReference type="InterPro" id="IPR003961">
    <property type="entry name" value="FN3_dom"/>
</dbReference>
<comment type="catalytic activity">
    <reaction evidence="1">
        <text>an L-aminoacyl-L-amino acid + H2O = 2 an L-alpha-amino acid</text>
        <dbReference type="Rhea" id="RHEA:48940"/>
        <dbReference type="ChEBI" id="CHEBI:15377"/>
        <dbReference type="ChEBI" id="CHEBI:59869"/>
        <dbReference type="ChEBI" id="CHEBI:77460"/>
        <dbReference type="EC" id="3.4.13.19"/>
    </reaction>
</comment>
<organism evidence="9 11">
    <name type="scientific">Anaerobutyricum hallii</name>
    <dbReference type="NCBI Taxonomy" id="39488"/>
    <lineage>
        <taxon>Bacteria</taxon>
        <taxon>Bacillati</taxon>
        <taxon>Bacillota</taxon>
        <taxon>Clostridia</taxon>
        <taxon>Lachnospirales</taxon>
        <taxon>Lachnospiraceae</taxon>
        <taxon>Anaerobutyricum</taxon>
    </lineage>
</organism>
<dbReference type="PANTHER" id="PTHR12994:SF17">
    <property type="entry name" value="LD30995P"/>
    <property type="match status" value="1"/>
</dbReference>
<dbReference type="Gene3D" id="2.60.40.10">
    <property type="entry name" value="Immunoglobulins"/>
    <property type="match status" value="1"/>
</dbReference>
<evidence type="ECO:0000313" key="11">
    <source>
        <dbReference type="Proteomes" id="UP000095390"/>
    </source>
</evidence>
<comment type="similarity">
    <text evidence="2">Belongs to the peptidase C69 family.</text>
</comment>
<dbReference type="NCBIfam" id="NF033678">
    <property type="entry name" value="C69_fam_dipept"/>
    <property type="match status" value="1"/>
</dbReference>
<evidence type="ECO:0000256" key="4">
    <source>
        <dbReference type="ARBA" id="ARBA00022670"/>
    </source>
</evidence>
<feature type="chain" id="PRO_5033731429" description="membrane dipeptidase" evidence="7">
    <location>
        <begin position="25"/>
        <end position="627"/>
    </location>
</feature>
<dbReference type="EMBL" id="QSEP01000029">
    <property type="protein sequence ID" value="RGZ83381.1"/>
    <property type="molecule type" value="Genomic_DNA"/>
</dbReference>
<dbReference type="AlphaFoldDB" id="A0A173V3L3"/>
<feature type="domain" description="Fibronectin type-III" evidence="8">
    <location>
        <begin position="533"/>
        <end position="627"/>
    </location>
</feature>
<dbReference type="EMBL" id="CYYC01000066">
    <property type="protein sequence ID" value="CUN21280.1"/>
    <property type="molecule type" value="Genomic_DNA"/>
</dbReference>
<feature type="signal peptide" evidence="7">
    <location>
        <begin position="1"/>
        <end position="24"/>
    </location>
</feature>
<evidence type="ECO:0000313" key="9">
    <source>
        <dbReference type="EMBL" id="CUN21280.1"/>
    </source>
</evidence>
<dbReference type="PROSITE" id="PS50853">
    <property type="entry name" value="FN3"/>
    <property type="match status" value="1"/>
</dbReference>
<dbReference type="Pfam" id="PF03577">
    <property type="entry name" value="Peptidase_C69"/>
    <property type="match status" value="1"/>
</dbReference>
<dbReference type="InterPro" id="IPR013783">
    <property type="entry name" value="Ig-like_fold"/>
</dbReference>
<dbReference type="EC" id="3.4.13.19" evidence="3"/>
<reference evidence="10 12" key="2">
    <citation type="submission" date="2018-08" db="EMBL/GenBank/DDBJ databases">
        <title>A genome reference for cultivated species of the human gut microbiota.</title>
        <authorList>
            <person name="Zou Y."/>
            <person name="Xue W."/>
            <person name="Luo G."/>
        </authorList>
    </citation>
    <scope>NUCLEOTIDE SEQUENCE [LARGE SCALE GENOMIC DNA]</scope>
    <source>
        <strain evidence="10 12">AM48-23BH</strain>
    </source>
</reference>
<dbReference type="GO" id="GO:0070004">
    <property type="term" value="F:cysteine-type exopeptidase activity"/>
    <property type="evidence" value="ECO:0007669"/>
    <property type="project" value="InterPro"/>
</dbReference>
<keyword evidence="7" id="KW-0732">Signal</keyword>
<dbReference type="InterPro" id="IPR036116">
    <property type="entry name" value="FN3_sf"/>
</dbReference>
<dbReference type="GeneID" id="75049254"/>
<dbReference type="Proteomes" id="UP000286561">
    <property type="component" value="Unassembled WGS sequence"/>
</dbReference>
<keyword evidence="5 9" id="KW-0378">Hydrolase</keyword>
<keyword evidence="4" id="KW-0645">Protease</keyword>
<protein>
    <recommendedName>
        <fullName evidence="3">membrane dipeptidase</fullName>
        <ecNumber evidence="3">3.4.13.19</ecNumber>
    </recommendedName>
</protein>
<evidence type="ECO:0000256" key="7">
    <source>
        <dbReference type="SAM" id="SignalP"/>
    </source>
</evidence>
<dbReference type="PANTHER" id="PTHR12994">
    <property type="entry name" value="SECERNIN"/>
    <property type="match status" value="1"/>
</dbReference>
<sequence length="627" mass="69687">MKKLMLTMLSVVGMMLFVALPAKACTSYYVGKDCTKDGTTMYGRTEDYSPKKDKVYKVIQPKKVGKNATFKDETGATTFQAPIKVETTYRYTICHDSEGAEDGYFGEFGTNTKGVSMSATTSASVAKTVGKFDPYIDAYESKVGGITEENLADYVLCQASSAREGVELLADVIDTVGAGEGDGLFIADQNEVWYFEILTGHNYCAIKMPSDKAAIIPNCFVIGDVDLSDKANVVASPNLVKLAKNNGFYVAAQDGKGDINVKLSYSGKGYAAHNADRIRGGQYLLSGQDNTGIYDADYQDPFFTCKNVTVEKMYELAGYRYEGMNFGRNISYRIGSRRTAEAHIFQINSSMPTELATVQWFSMASPDYSTFVPFYGALLTDVSKAYKTEAQQPNSRAAYWIFRNIGYLCEETNDGDGPNRENYGKGVKQFYKAYMTKMEELQKNVNAQMLNVYKNDKKNLEYYATKLGIAIGNETMDFAKAMYMDIQTCKTNGTKYETSSLSADDIEYDLSMVTAPAKKADDTKPVTPAKPSAPARVQVRAKALKGKKVKVSLKKTAEAKGYEIVYSTNVNFTKKTTKKISTKNLTKTIKKLKKKKTYYIKARAYKLDGKTKVYGRWSLIRKVTIKK</sequence>
<dbReference type="OrthoDB" id="9764088at2"/>
<gene>
    <name evidence="9" type="primary">pepD_2</name>
    <name evidence="10" type="ORF">DW972_06360</name>
    <name evidence="9" type="ORF">ERS852578_02934</name>
</gene>
<dbReference type="Proteomes" id="UP000095390">
    <property type="component" value="Unassembled WGS sequence"/>
</dbReference>
<evidence type="ECO:0000256" key="3">
    <source>
        <dbReference type="ARBA" id="ARBA00013110"/>
    </source>
</evidence>
<dbReference type="Gene3D" id="3.60.60.10">
    <property type="entry name" value="Penicillin V Acylase, Chain A"/>
    <property type="match status" value="1"/>
</dbReference>
<evidence type="ECO:0000256" key="6">
    <source>
        <dbReference type="ARBA" id="ARBA00022997"/>
    </source>
</evidence>
<dbReference type="SUPFAM" id="SSF49265">
    <property type="entry name" value="Fibronectin type III"/>
    <property type="match status" value="1"/>
</dbReference>
<evidence type="ECO:0000313" key="10">
    <source>
        <dbReference type="EMBL" id="RGZ83381.1"/>
    </source>
</evidence>
<keyword evidence="6" id="KW-0224">Dipeptidase</keyword>
<evidence type="ECO:0000259" key="8">
    <source>
        <dbReference type="PROSITE" id="PS50853"/>
    </source>
</evidence>
<dbReference type="GO" id="GO:0006508">
    <property type="term" value="P:proteolysis"/>
    <property type="evidence" value="ECO:0007669"/>
    <property type="project" value="UniProtKB-KW"/>
</dbReference>
<dbReference type="RefSeq" id="WP_005345433.1">
    <property type="nucleotide sequence ID" value="NZ_CAUBTG010000063.1"/>
</dbReference>
<reference evidence="9 11" key="1">
    <citation type="submission" date="2015-09" db="EMBL/GenBank/DDBJ databases">
        <authorList>
            <consortium name="Pathogen Informatics"/>
        </authorList>
    </citation>
    <scope>NUCLEOTIDE SEQUENCE [LARGE SCALE GENOMIC DNA]</scope>
    <source>
        <strain evidence="9 11">2789STDY5834966</strain>
    </source>
</reference>
<dbReference type="InterPro" id="IPR005322">
    <property type="entry name" value="Peptidase_C69"/>
</dbReference>
<evidence type="ECO:0000313" key="12">
    <source>
        <dbReference type="Proteomes" id="UP000286561"/>
    </source>
</evidence>